<evidence type="ECO:0000313" key="9">
    <source>
        <dbReference type="Ensembl" id="ENSCMUP00000029119.1"/>
    </source>
</evidence>
<keyword evidence="2" id="KW-0813">Transport</keyword>
<name>A0A8U7NKN5_CORMO</name>
<evidence type="ECO:0000256" key="6">
    <source>
        <dbReference type="ARBA" id="ARBA00023136"/>
    </source>
</evidence>
<gene>
    <name evidence="9" type="primary">MPDU1</name>
</gene>
<dbReference type="InterPro" id="IPR006603">
    <property type="entry name" value="PQ-loop_rpt"/>
</dbReference>
<dbReference type="PANTHER" id="PTHR12226">
    <property type="entry name" value="MANNOSE-P-DOLICHOL UTILIZATION DEFECT 1 LEC35 -RELATED"/>
    <property type="match status" value="1"/>
</dbReference>
<sequence>MEPLRPWLVPFLLPEHCFDQFFLRLQLLDVPCLKILLSKILGYGIVAGSVLVKVPQLLKVWGSRSGGGLSLPSVLLELLALGGSVGYGCARSFPFSAWGEALFLLLQTLTLLFLILHFGGRTGRGLLLVAGFGAFLGLLVSPLTPLSFITALQALNLPIIILSRLLQIVTNARQGHTGQLSGVSTGLLFGGALARIFTSLTETGDLLLASTFAASATCNGVLLAQVLLLGGSRDPHPKKE</sequence>
<reference evidence="10" key="1">
    <citation type="submission" date="2019-10" db="EMBL/GenBank/DDBJ databases">
        <title>Corvus moneduloides (New Caledonian crow) genome, bCorMon1, primary haplotype.</title>
        <authorList>
            <person name="Rutz C."/>
            <person name="Fungtammasan C."/>
            <person name="Mountcastle J."/>
            <person name="Formenti G."/>
            <person name="Chow W."/>
            <person name="Howe K."/>
            <person name="Steele M.P."/>
            <person name="Fernandes J."/>
            <person name="Gilbert M.T.P."/>
            <person name="Fedrigo O."/>
            <person name="Jarvis E.D."/>
            <person name="Gemmell N."/>
        </authorList>
    </citation>
    <scope>NUCLEOTIDE SEQUENCE [LARGE SCALE GENOMIC DNA]</scope>
</reference>
<evidence type="ECO:0000256" key="5">
    <source>
        <dbReference type="ARBA" id="ARBA00022989"/>
    </source>
</evidence>
<evidence type="ECO:0000256" key="8">
    <source>
        <dbReference type="PIRNR" id="PIRNR023381"/>
    </source>
</evidence>
<evidence type="ECO:0000256" key="2">
    <source>
        <dbReference type="ARBA" id="ARBA00022448"/>
    </source>
</evidence>
<dbReference type="GO" id="GO:0009312">
    <property type="term" value="P:oligosaccharide biosynthetic process"/>
    <property type="evidence" value="ECO:0007669"/>
    <property type="project" value="TreeGrafter"/>
</dbReference>
<dbReference type="Ensembl" id="ENSCMUT00000030206.1">
    <property type="protein sequence ID" value="ENSCMUP00000029119.1"/>
    <property type="gene ID" value="ENSCMUG00000017830.1"/>
</dbReference>
<dbReference type="InterPro" id="IPR016817">
    <property type="entry name" value="MannP-dilichol_defect-1"/>
</dbReference>
<dbReference type="GeneID" id="116438692"/>
<dbReference type="FunFam" id="1.20.1280.290:FF:000006">
    <property type="entry name" value="mannose-P-dolichol utilization defect 1 protein"/>
    <property type="match status" value="1"/>
</dbReference>
<reference evidence="9" key="2">
    <citation type="submission" date="2025-08" db="UniProtKB">
        <authorList>
            <consortium name="Ensembl"/>
        </authorList>
    </citation>
    <scope>IDENTIFICATION</scope>
</reference>
<comment type="subcellular location">
    <subcellularLocation>
        <location evidence="1 8">Membrane</location>
        <topology evidence="1 8">Multi-pass membrane protein</topology>
    </subcellularLocation>
</comment>
<organism evidence="9 10">
    <name type="scientific">Corvus moneduloides</name>
    <name type="common">New Caledonian crow</name>
    <dbReference type="NCBI Taxonomy" id="1196302"/>
    <lineage>
        <taxon>Eukaryota</taxon>
        <taxon>Metazoa</taxon>
        <taxon>Chordata</taxon>
        <taxon>Craniata</taxon>
        <taxon>Vertebrata</taxon>
        <taxon>Euteleostomi</taxon>
        <taxon>Archelosauria</taxon>
        <taxon>Archosauria</taxon>
        <taxon>Dinosauria</taxon>
        <taxon>Saurischia</taxon>
        <taxon>Theropoda</taxon>
        <taxon>Coelurosauria</taxon>
        <taxon>Aves</taxon>
        <taxon>Neognathae</taxon>
        <taxon>Neoaves</taxon>
        <taxon>Telluraves</taxon>
        <taxon>Australaves</taxon>
        <taxon>Passeriformes</taxon>
        <taxon>Corvoidea</taxon>
        <taxon>Corvidae</taxon>
        <taxon>Corvus</taxon>
    </lineage>
</organism>
<evidence type="ECO:0000256" key="1">
    <source>
        <dbReference type="ARBA" id="ARBA00004141"/>
    </source>
</evidence>
<protein>
    <recommendedName>
        <fullName evidence="8">Solute carrier family 66 member 3</fullName>
    </recommendedName>
</protein>
<keyword evidence="10" id="KW-1185">Reference proteome</keyword>
<comment type="similarity">
    <text evidence="7">Belongs to the MPDU1 (TC 2.A.43.3) family.</text>
</comment>
<dbReference type="OrthoDB" id="9217846at2759"/>
<dbReference type="Pfam" id="PF04193">
    <property type="entry name" value="PQ-loop"/>
    <property type="match status" value="1"/>
</dbReference>
<dbReference type="Gene3D" id="1.20.1280.290">
    <property type="match status" value="1"/>
</dbReference>
<dbReference type="GO" id="GO:0016020">
    <property type="term" value="C:membrane"/>
    <property type="evidence" value="ECO:0007669"/>
    <property type="project" value="UniProtKB-SubCell"/>
</dbReference>
<dbReference type="Proteomes" id="UP000694553">
    <property type="component" value="Unassembled WGS sequence"/>
</dbReference>
<evidence type="ECO:0000256" key="4">
    <source>
        <dbReference type="ARBA" id="ARBA00022737"/>
    </source>
</evidence>
<evidence type="ECO:0000256" key="7">
    <source>
        <dbReference type="ARBA" id="ARBA00038475"/>
    </source>
</evidence>
<accession>A0A8U7NKN5</accession>
<keyword evidence="5 8" id="KW-1133">Transmembrane helix</keyword>
<dbReference type="OMA" id="LQVLYYW"/>
<evidence type="ECO:0000256" key="3">
    <source>
        <dbReference type="ARBA" id="ARBA00022692"/>
    </source>
</evidence>
<reference evidence="9" key="3">
    <citation type="submission" date="2025-09" db="UniProtKB">
        <authorList>
            <consortium name="Ensembl"/>
        </authorList>
    </citation>
    <scope>IDENTIFICATION</scope>
</reference>
<keyword evidence="6 8" id="KW-0472">Membrane</keyword>
<dbReference type="RefSeq" id="XP_031953580.1">
    <property type="nucleotide sequence ID" value="XM_032097689.1"/>
</dbReference>
<dbReference type="PIRSF" id="PIRSF023381">
    <property type="entry name" value="MannP-dilichol_defect-1p"/>
    <property type="match status" value="1"/>
</dbReference>
<dbReference type="CTD" id="9526"/>
<dbReference type="AlphaFoldDB" id="A0A8U7NKN5"/>
<dbReference type="SMART" id="SM00679">
    <property type="entry name" value="CTNS"/>
    <property type="match status" value="2"/>
</dbReference>
<dbReference type="PANTHER" id="PTHR12226:SF2">
    <property type="entry name" value="MANNOSE-P-DOLICHOL UTILIZATION DEFECT 1 PROTEIN"/>
    <property type="match status" value="1"/>
</dbReference>
<proteinExistence type="inferred from homology"/>
<evidence type="ECO:0000313" key="10">
    <source>
        <dbReference type="Proteomes" id="UP000694553"/>
    </source>
</evidence>
<keyword evidence="4" id="KW-0677">Repeat</keyword>
<keyword evidence="3 8" id="KW-0812">Transmembrane</keyword>